<keyword evidence="2" id="KW-1133">Transmembrane helix</keyword>
<evidence type="ECO:0000256" key="2">
    <source>
        <dbReference type="SAM" id="Phobius"/>
    </source>
</evidence>
<dbReference type="AlphaFoldDB" id="A0A078AJ51"/>
<sequence length="779" mass="90630">MTRIRKGFYDILKSIDYFAKPINFTYKGNDTYRTAFGGFMSTIIGTFLGVIFVYKVIAMYERSETKIRKDSIVSISNTYNEPQLIGEKGISLMFMLSDLNGIPLTYEKEIGQFSLWQGKFQLIELPNGKITRQFSKQIIPYSRCTLQSLALSRLNREDILQYPIDDYYCPEWTNLTLQGNFHAPQFQFLYLEFIKCTSKSLCSNSTLLKKRIESSYIQLIPVSSFFDVQNYVQPIKHFMDDAFYPMVDNMNIFATMLFRQSNIELADSLNGFYEEPFEDVFYQMSTLSQVIQSLELTGGSLFSLQIQLDKFIDRYNRQVYTFNDVLQELGGFQSILFLIIAILYSGIQDSKFQLSMARNLFLIQDYKKMMNENSEDSNDDEAPDDTIRSKSEIKSKRALSGIQKLKESLKTVLMTNSKDAKDMVLSKMFDYIKIRKNMTFKYKYLFRSVINDMFGWMICNCCKKESKILKIKRKDLLEKGKNKVMDELDCTSMIRRMRMVDNLAQLLLSVPQQILLYNQKKDVIHVNESSEDEELLNLKNVRKIQRNIKLFSAFAYYKIKDQLTTIDKRIIMGTISNNPHFLDKELLESAISQKIKLMTKATLKNKEIKKVEDLDVYADMQKEIQAYQSNKSHTFAPTQSRKVDESSKKARGVTVNSRKSNNNLPFINDIEQNLTQREESRFKTDSSEDIKSIEAQEKNARQTLTIEGKIFSNEKSKKVFKEDLSITEIEDPKQTNKNIKNIIVSPTRFSEIKRSNSSTNNNSTPQKSHKKLIDNQNHN</sequence>
<dbReference type="InParanoid" id="A0A078AJ51"/>
<keyword evidence="2" id="KW-0812">Transmembrane</keyword>
<feature type="compositionally biased region" description="Low complexity" evidence="1">
    <location>
        <begin position="755"/>
        <end position="764"/>
    </location>
</feature>
<dbReference type="PANTHER" id="PTHR31398:SF0">
    <property type="entry name" value="MEIOTIC NUCLEAR DIVISION PROTEIN 1 HOMOLOG"/>
    <property type="match status" value="1"/>
</dbReference>
<feature type="region of interest" description="Disordered" evidence="1">
    <location>
        <begin position="631"/>
        <end position="665"/>
    </location>
</feature>
<gene>
    <name evidence="3" type="primary">Contig17618.g849</name>
    <name evidence="3" type="ORF">STYLEM_10520</name>
</gene>
<dbReference type="EMBL" id="CCKQ01010009">
    <property type="protein sequence ID" value="CDW81502.1"/>
    <property type="molecule type" value="Genomic_DNA"/>
</dbReference>
<proteinExistence type="predicted"/>
<feature type="region of interest" description="Disordered" evidence="1">
    <location>
        <begin position="750"/>
        <end position="779"/>
    </location>
</feature>
<dbReference type="OMA" id="CKSENCY"/>
<dbReference type="GO" id="GO:0007131">
    <property type="term" value="P:reciprocal meiotic recombination"/>
    <property type="evidence" value="ECO:0007669"/>
    <property type="project" value="TreeGrafter"/>
</dbReference>
<feature type="compositionally biased region" description="Polar residues" evidence="1">
    <location>
        <begin position="631"/>
        <end position="640"/>
    </location>
</feature>
<dbReference type="PANTHER" id="PTHR31398">
    <property type="entry name" value="MEIOTIC NUCLEAR DIVISION PROTEIN 1 HOMOLOG"/>
    <property type="match status" value="1"/>
</dbReference>
<evidence type="ECO:0000313" key="3">
    <source>
        <dbReference type="EMBL" id="CDW81502.1"/>
    </source>
</evidence>
<protein>
    <recommendedName>
        <fullName evidence="5">Transmembrane protein</fullName>
    </recommendedName>
</protein>
<name>A0A078AJ51_STYLE</name>
<keyword evidence="2" id="KW-0472">Membrane</keyword>
<dbReference type="GO" id="GO:0005634">
    <property type="term" value="C:nucleus"/>
    <property type="evidence" value="ECO:0007669"/>
    <property type="project" value="TreeGrafter"/>
</dbReference>
<dbReference type="Proteomes" id="UP000039865">
    <property type="component" value="Unassembled WGS sequence"/>
</dbReference>
<organism evidence="3 4">
    <name type="scientific">Stylonychia lemnae</name>
    <name type="common">Ciliate</name>
    <dbReference type="NCBI Taxonomy" id="5949"/>
    <lineage>
        <taxon>Eukaryota</taxon>
        <taxon>Sar</taxon>
        <taxon>Alveolata</taxon>
        <taxon>Ciliophora</taxon>
        <taxon>Intramacronucleata</taxon>
        <taxon>Spirotrichea</taxon>
        <taxon>Stichotrichia</taxon>
        <taxon>Sporadotrichida</taxon>
        <taxon>Oxytrichidae</taxon>
        <taxon>Stylonychinae</taxon>
        <taxon>Stylonychia</taxon>
    </lineage>
</organism>
<evidence type="ECO:0008006" key="5">
    <source>
        <dbReference type="Google" id="ProtNLM"/>
    </source>
</evidence>
<keyword evidence="4" id="KW-1185">Reference proteome</keyword>
<accession>A0A078AJ51</accession>
<feature type="compositionally biased region" description="Polar residues" evidence="1">
    <location>
        <begin position="654"/>
        <end position="665"/>
    </location>
</feature>
<reference evidence="3 4" key="1">
    <citation type="submission" date="2014-06" db="EMBL/GenBank/DDBJ databases">
        <authorList>
            <person name="Swart Estienne"/>
        </authorList>
    </citation>
    <scope>NUCLEOTIDE SEQUENCE [LARGE SCALE GENOMIC DNA]</scope>
    <source>
        <strain evidence="3 4">130c</strain>
    </source>
</reference>
<evidence type="ECO:0000313" key="4">
    <source>
        <dbReference type="Proteomes" id="UP000039865"/>
    </source>
</evidence>
<feature type="transmembrane region" description="Helical" evidence="2">
    <location>
        <begin position="35"/>
        <end position="58"/>
    </location>
</feature>
<evidence type="ECO:0000256" key="1">
    <source>
        <dbReference type="SAM" id="MobiDB-lite"/>
    </source>
</evidence>